<evidence type="ECO:0000256" key="3">
    <source>
        <dbReference type="ARBA" id="ARBA00022801"/>
    </source>
</evidence>
<reference evidence="8 9" key="1">
    <citation type="journal article" date="2014" name="Antonie Van Leeuwenhoek">
        <title>Hyphomonas beringensis sp. nov. and Hyphomonas chukchiensis sp. nov., isolated from surface seawater of the Bering Sea and Chukchi Sea.</title>
        <authorList>
            <person name="Li C."/>
            <person name="Lai Q."/>
            <person name="Li G."/>
            <person name="Dong C."/>
            <person name="Wang J."/>
            <person name="Liao Y."/>
            <person name="Shao Z."/>
        </authorList>
    </citation>
    <scope>NUCLEOTIDE SEQUENCE [LARGE SCALE GENOMIC DNA]</scope>
    <source>
        <strain evidence="8 9">PS728</strain>
    </source>
</reference>
<evidence type="ECO:0000313" key="8">
    <source>
        <dbReference type="EMBL" id="KCZ98996.1"/>
    </source>
</evidence>
<protein>
    <submittedName>
        <fullName evidence="8">Protease II</fullName>
    </submittedName>
</protein>
<evidence type="ECO:0000256" key="1">
    <source>
        <dbReference type="ARBA" id="ARBA00005228"/>
    </source>
</evidence>
<dbReference type="eggNOG" id="COG1770">
    <property type="taxonomic scope" value="Bacteria"/>
</dbReference>
<dbReference type="InterPro" id="IPR029058">
    <property type="entry name" value="AB_hydrolase_fold"/>
</dbReference>
<dbReference type="InterPro" id="IPR051543">
    <property type="entry name" value="Serine_Peptidase_S9A"/>
</dbReference>
<dbReference type="PANTHER" id="PTHR11757">
    <property type="entry name" value="PROTEASE FAMILY S9A OLIGOPEPTIDASE"/>
    <property type="match status" value="1"/>
</dbReference>
<evidence type="ECO:0000259" key="7">
    <source>
        <dbReference type="Pfam" id="PF02897"/>
    </source>
</evidence>
<dbReference type="Gene3D" id="2.130.10.120">
    <property type="entry name" value="Prolyl oligopeptidase, N-terminal domain"/>
    <property type="match status" value="1"/>
</dbReference>
<name>A0A062V9N5_9PROT</name>
<proteinExistence type="inferred from homology"/>
<dbReference type="Proteomes" id="UP000027100">
    <property type="component" value="Unassembled WGS sequence"/>
</dbReference>
<dbReference type="OrthoDB" id="9801421at2"/>
<dbReference type="GO" id="GO:0004252">
    <property type="term" value="F:serine-type endopeptidase activity"/>
    <property type="evidence" value="ECO:0007669"/>
    <property type="project" value="InterPro"/>
</dbReference>
<accession>A0A062V9N5</accession>
<dbReference type="Gene3D" id="3.40.50.1820">
    <property type="entry name" value="alpha/beta hydrolase"/>
    <property type="match status" value="1"/>
</dbReference>
<evidence type="ECO:0000313" key="9">
    <source>
        <dbReference type="Proteomes" id="UP000027100"/>
    </source>
</evidence>
<dbReference type="InterPro" id="IPR023302">
    <property type="entry name" value="Pept_S9A_N"/>
</dbReference>
<evidence type="ECO:0000256" key="5">
    <source>
        <dbReference type="SAM" id="SignalP"/>
    </source>
</evidence>
<organism evidence="8 9">
    <name type="scientific">Hyphomonas polymorpha PS728</name>
    <dbReference type="NCBI Taxonomy" id="1280954"/>
    <lineage>
        <taxon>Bacteria</taxon>
        <taxon>Pseudomonadati</taxon>
        <taxon>Pseudomonadota</taxon>
        <taxon>Alphaproteobacteria</taxon>
        <taxon>Hyphomonadales</taxon>
        <taxon>Hyphomonadaceae</taxon>
        <taxon>Hyphomonas</taxon>
    </lineage>
</organism>
<sequence>MASRAGFSRRTLLQTIALSALAGCAGGAGAGSGLSPASGGIAPPVAPRIPFPIEQLGRTRNDYYRWMKYIPETGTREMATLPEMIRAHLEAEAAYAEAVLAPARKLQPEIAAQMLARVPGNDTPPVIPLGGWAYASHYPEGTAHAVYTRAPLAEPGAAEVLLDEGERAAGAAYYRTTGHQPSPDHRYYAWAEDVIGNDRHRICVKDTQTGETSVLVGEDAYGYGGLVFSPSSRFLFWIWRDARNRPTRVYRTPVGGGAAELVYEEADPAIFMQIKRTAAGGYVAITMSGPDTSEVWLVSAEDETGAPQLVFPRRDKVRYEVDEWAGRLVVLTDEDALDNKLLVLAPGVAPETLVARRAGSQILEVFPFEKGLLRLERQDGLHQLILLRADGSEHIIGFDEAAYAVSVPAGQDYAAARCRITFQSPRLPVQWMDVDLATGALSLVQKAGRAGYDPGDYVVERIFAAAPDGAQVPVTLLSRRGTPRDGAPPCLLYGYGAYGISSEPEFSVPALTLVDRGWTYAIAHVRGGSERGRQWFLDGRRLSKRNSFIDFVACAEHLCDLGVTRRGAVVAYGLSAGGLLVAGAMNEAPDMWAGVIAQVPFVDMLNTMSDADHPLVPLFRPDWGDPLADPVAYDYMFSISPYENVQATAYPPLLCTSGLKDDRVGYWEAAKLVAEVRHTSTGNAPAILVLDAEAGHQSSGGREAEFREMSLYWAFAEVAVSGGLGG</sequence>
<dbReference type="InterPro" id="IPR006311">
    <property type="entry name" value="TAT_signal"/>
</dbReference>
<dbReference type="PATRIC" id="fig|1280954.3.peg.1463"/>
<evidence type="ECO:0000259" key="6">
    <source>
        <dbReference type="Pfam" id="PF00326"/>
    </source>
</evidence>
<dbReference type="AlphaFoldDB" id="A0A062V9N5"/>
<gene>
    <name evidence="8" type="ORF">HPO_07212</name>
</gene>
<dbReference type="SUPFAM" id="SSF53474">
    <property type="entry name" value="alpha/beta-Hydrolases"/>
    <property type="match status" value="1"/>
</dbReference>
<evidence type="ECO:0000256" key="2">
    <source>
        <dbReference type="ARBA" id="ARBA00022670"/>
    </source>
</evidence>
<dbReference type="EMBL" id="ARYM01000007">
    <property type="protein sequence ID" value="KCZ98996.1"/>
    <property type="molecule type" value="Genomic_DNA"/>
</dbReference>
<dbReference type="PRINTS" id="PR00862">
    <property type="entry name" value="PROLIGOPTASE"/>
</dbReference>
<keyword evidence="5" id="KW-0732">Signal</keyword>
<dbReference type="PROSITE" id="PS51257">
    <property type="entry name" value="PROKAR_LIPOPROTEIN"/>
    <property type="match status" value="1"/>
</dbReference>
<dbReference type="RefSeq" id="WP_051612402.1">
    <property type="nucleotide sequence ID" value="NZ_ARYM01000007.1"/>
</dbReference>
<keyword evidence="2 8" id="KW-0645">Protease</keyword>
<keyword evidence="3" id="KW-0378">Hydrolase</keyword>
<dbReference type="PROSITE" id="PS51318">
    <property type="entry name" value="TAT"/>
    <property type="match status" value="1"/>
</dbReference>
<dbReference type="Pfam" id="PF00326">
    <property type="entry name" value="Peptidase_S9"/>
    <property type="match status" value="1"/>
</dbReference>
<dbReference type="GO" id="GO:0006508">
    <property type="term" value="P:proteolysis"/>
    <property type="evidence" value="ECO:0007669"/>
    <property type="project" value="UniProtKB-KW"/>
</dbReference>
<dbReference type="Pfam" id="PF02897">
    <property type="entry name" value="Peptidase_S9_N"/>
    <property type="match status" value="1"/>
</dbReference>
<dbReference type="InterPro" id="IPR002470">
    <property type="entry name" value="Peptidase_S9A"/>
</dbReference>
<comment type="caution">
    <text evidence="8">The sequence shown here is derived from an EMBL/GenBank/DDBJ whole genome shotgun (WGS) entry which is preliminary data.</text>
</comment>
<feature type="chain" id="PRO_5001615124" evidence="5">
    <location>
        <begin position="31"/>
        <end position="726"/>
    </location>
</feature>
<feature type="signal peptide" evidence="5">
    <location>
        <begin position="1"/>
        <end position="30"/>
    </location>
</feature>
<dbReference type="InterPro" id="IPR001375">
    <property type="entry name" value="Peptidase_S9_cat"/>
</dbReference>
<dbReference type="PANTHER" id="PTHR11757:SF19">
    <property type="entry name" value="PROLYL ENDOPEPTIDASE-LIKE"/>
    <property type="match status" value="1"/>
</dbReference>
<keyword evidence="9" id="KW-1185">Reference proteome</keyword>
<feature type="domain" description="Peptidase S9 prolyl oligopeptidase catalytic" evidence="6">
    <location>
        <begin position="506"/>
        <end position="717"/>
    </location>
</feature>
<keyword evidence="4" id="KW-0720">Serine protease</keyword>
<evidence type="ECO:0000256" key="4">
    <source>
        <dbReference type="ARBA" id="ARBA00022825"/>
    </source>
</evidence>
<dbReference type="STRING" id="1280954.HPO_07212"/>
<comment type="similarity">
    <text evidence="1">Belongs to the peptidase S9A family.</text>
</comment>
<feature type="domain" description="Peptidase S9A N-terminal" evidence="7">
    <location>
        <begin position="55"/>
        <end position="446"/>
    </location>
</feature>
<dbReference type="SUPFAM" id="SSF50993">
    <property type="entry name" value="Peptidase/esterase 'gauge' domain"/>
    <property type="match status" value="1"/>
</dbReference>